<evidence type="ECO:0000256" key="2">
    <source>
        <dbReference type="ARBA" id="ARBA00000927"/>
    </source>
</evidence>
<evidence type="ECO:0000313" key="22">
    <source>
        <dbReference type="EMBL" id="OLY78089.1"/>
    </source>
</evidence>
<evidence type="ECO:0000256" key="15">
    <source>
        <dbReference type="ARBA" id="ARBA00025780"/>
    </source>
</evidence>
<accession>A0A1R0GMJ3</accession>
<keyword evidence="8" id="KW-0963">Cytoplasm</keyword>
<dbReference type="InterPro" id="IPR032788">
    <property type="entry name" value="AGL_central"/>
</dbReference>
<dbReference type="InterPro" id="IPR032790">
    <property type="entry name" value="GDE_C"/>
</dbReference>
<dbReference type="SUPFAM" id="SSF48208">
    <property type="entry name" value="Six-hairpin glycosidases"/>
    <property type="match status" value="1"/>
</dbReference>
<feature type="domain" description="Glycogen debranching enzyme glucanotransferase" evidence="20">
    <location>
        <begin position="196"/>
        <end position="649"/>
    </location>
</feature>
<dbReference type="PANTHER" id="PTHR10569">
    <property type="entry name" value="GLYCOGEN DEBRANCHING ENZYME"/>
    <property type="match status" value="1"/>
</dbReference>
<evidence type="ECO:0000256" key="8">
    <source>
        <dbReference type="ARBA" id="ARBA00022490"/>
    </source>
</evidence>
<evidence type="ECO:0000256" key="4">
    <source>
        <dbReference type="ARBA" id="ARBA00004496"/>
    </source>
</evidence>
<dbReference type="InterPro" id="IPR012341">
    <property type="entry name" value="6hp_glycosidase-like_sf"/>
</dbReference>
<protein>
    <recommendedName>
        <fullName evidence="7">Glycogen debranching enzyme</fullName>
        <ecNumber evidence="5">2.4.1.25</ecNumber>
        <ecNumber evidence="6">3.2.1.33</ecNumber>
    </recommendedName>
    <alternativeName>
        <fullName evidence="16">Glycogen debrancher</fullName>
    </alternativeName>
</protein>
<evidence type="ECO:0000256" key="9">
    <source>
        <dbReference type="ARBA" id="ARBA00022676"/>
    </source>
</evidence>
<dbReference type="OrthoDB" id="10248904at2759"/>
<dbReference type="Pfam" id="PF14701">
    <property type="entry name" value="hDGE_amylase"/>
    <property type="match status" value="1"/>
</dbReference>
<evidence type="ECO:0000259" key="19">
    <source>
        <dbReference type="Pfam" id="PF14699"/>
    </source>
</evidence>
<keyword evidence="23" id="KW-1185">Reference proteome</keyword>
<evidence type="ECO:0000259" key="20">
    <source>
        <dbReference type="Pfam" id="PF14701"/>
    </source>
</evidence>
<dbReference type="Gene3D" id="3.20.20.80">
    <property type="entry name" value="Glycosidases"/>
    <property type="match status" value="2"/>
</dbReference>
<name>A0A1R0GMJ3_9FUNG</name>
<organism evidence="22 23">
    <name type="scientific">Smittium mucronatum</name>
    <dbReference type="NCBI Taxonomy" id="133383"/>
    <lineage>
        <taxon>Eukaryota</taxon>
        <taxon>Fungi</taxon>
        <taxon>Fungi incertae sedis</taxon>
        <taxon>Zoopagomycota</taxon>
        <taxon>Kickxellomycotina</taxon>
        <taxon>Harpellomycetes</taxon>
        <taxon>Harpellales</taxon>
        <taxon>Legeriomycetaceae</taxon>
        <taxon>Smittium</taxon>
    </lineage>
</organism>
<dbReference type="PANTHER" id="PTHR10569:SF2">
    <property type="entry name" value="GLYCOGEN DEBRANCHING ENZYME"/>
    <property type="match status" value="1"/>
</dbReference>
<evidence type="ECO:0000256" key="10">
    <source>
        <dbReference type="ARBA" id="ARBA00022679"/>
    </source>
</evidence>
<evidence type="ECO:0000313" key="23">
    <source>
        <dbReference type="Proteomes" id="UP000187455"/>
    </source>
</evidence>
<feature type="compositionally biased region" description="Polar residues" evidence="17">
    <location>
        <begin position="146"/>
        <end position="159"/>
    </location>
</feature>
<evidence type="ECO:0000259" key="21">
    <source>
        <dbReference type="Pfam" id="PF14702"/>
    </source>
</evidence>
<evidence type="ECO:0000259" key="18">
    <source>
        <dbReference type="Pfam" id="PF06202"/>
    </source>
</evidence>
<dbReference type="InterPro" id="IPR008928">
    <property type="entry name" value="6-hairpin_glycosidase_sf"/>
</dbReference>
<dbReference type="InterPro" id="IPR010401">
    <property type="entry name" value="AGL/Gdb1"/>
</dbReference>
<keyword evidence="14" id="KW-0326">Glycosidase</keyword>
<keyword evidence="13" id="KW-0511">Multifunctional enzyme</keyword>
<evidence type="ECO:0000256" key="3">
    <source>
        <dbReference type="ARBA" id="ARBA00003530"/>
    </source>
</evidence>
<dbReference type="Proteomes" id="UP000187455">
    <property type="component" value="Unassembled WGS sequence"/>
</dbReference>
<dbReference type="Gene3D" id="1.50.10.10">
    <property type="match status" value="1"/>
</dbReference>
<feature type="domain" description="Eukaryotic glycogen debranching enzyme N-terminal" evidence="19">
    <location>
        <begin position="62"/>
        <end position="192"/>
    </location>
</feature>
<dbReference type="GO" id="GO:0004134">
    <property type="term" value="F:4-alpha-glucanotransferase activity"/>
    <property type="evidence" value="ECO:0007669"/>
    <property type="project" value="UniProtKB-EC"/>
</dbReference>
<evidence type="ECO:0000256" key="1">
    <source>
        <dbReference type="ARBA" id="ARBA00000439"/>
    </source>
</evidence>
<dbReference type="InterPro" id="IPR017853">
    <property type="entry name" value="GH"/>
</dbReference>
<evidence type="ECO:0000256" key="14">
    <source>
        <dbReference type="ARBA" id="ARBA00023295"/>
    </source>
</evidence>
<dbReference type="SUPFAM" id="SSF51445">
    <property type="entry name" value="(Trans)glycosidases"/>
    <property type="match status" value="1"/>
</dbReference>
<gene>
    <name evidence="22" type="ORF">AYI68_g7870</name>
</gene>
<keyword evidence="12" id="KW-0320">Glycogen biosynthesis</keyword>
<evidence type="ECO:0000256" key="13">
    <source>
        <dbReference type="ARBA" id="ARBA00023268"/>
    </source>
</evidence>
<keyword evidence="9" id="KW-0328">Glycosyltransferase</keyword>
<dbReference type="Pfam" id="PF14702">
    <property type="entry name" value="hGDE_central"/>
    <property type="match status" value="1"/>
</dbReference>
<proteinExistence type="inferred from homology"/>
<reference evidence="22 23" key="1">
    <citation type="journal article" date="2016" name="Mol. Biol. Evol.">
        <title>Genome-Wide Survey of Gut Fungi (Harpellales) Reveals the First Horizontally Transferred Ubiquitin Gene from a Mosquito Host.</title>
        <authorList>
            <person name="Wang Y."/>
            <person name="White M.M."/>
            <person name="Kvist S."/>
            <person name="Moncalvo J.M."/>
        </authorList>
    </citation>
    <scope>NUCLEOTIDE SEQUENCE [LARGE SCALE GENOMIC DNA]</scope>
    <source>
        <strain evidence="22 23">ALG-7-W6</strain>
    </source>
</reference>
<dbReference type="EMBL" id="LSSL01007247">
    <property type="protein sequence ID" value="OLY78089.1"/>
    <property type="molecule type" value="Genomic_DNA"/>
</dbReference>
<evidence type="ECO:0000256" key="6">
    <source>
        <dbReference type="ARBA" id="ARBA00012778"/>
    </source>
</evidence>
<dbReference type="GO" id="GO:0004135">
    <property type="term" value="F:amylo-alpha-1,6-glucosidase activity"/>
    <property type="evidence" value="ECO:0007669"/>
    <property type="project" value="UniProtKB-EC"/>
</dbReference>
<evidence type="ECO:0000256" key="17">
    <source>
        <dbReference type="SAM" id="MobiDB-lite"/>
    </source>
</evidence>
<comment type="function">
    <text evidence="3">Multifunctional enzyme acting as 1,4-alpha-D-glucan:1,4-alpha-D-glucan 4-alpha-D-glycosyltransferase and amylo-1,6-glucosidase in glycogen degradation.</text>
</comment>
<dbReference type="Pfam" id="PF06202">
    <property type="entry name" value="GDE_C"/>
    <property type="match status" value="1"/>
</dbReference>
<dbReference type="Pfam" id="PF14699">
    <property type="entry name" value="hGDE_N"/>
    <property type="match status" value="1"/>
</dbReference>
<dbReference type="FunFam" id="1.50.10.10:FF:000039">
    <property type="entry name" value="Glycogen debranching enzyme Gdb1, putative"/>
    <property type="match status" value="1"/>
</dbReference>
<evidence type="ECO:0000256" key="16">
    <source>
        <dbReference type="ARBA" id="ARBA00031477"/>
    </source>
</evidence>
<comment type="similarity">
    <text evidence="15">Belongs to the glycogen debranching enzyme family.</text>
</comment>
<comment type="caution">
    <text evidence="22">The sequence shown here is derived from an EMBL/GenBank/DDBJ whole genome shotgun (WGS) entry which is preliminary data.</text>
</comment>
<dbReference type="EC" id="3.2.1.33" evidence="6"/>
<evidence type="ECO:0000256" key="11">
    <source>
        <dbReference type="ARBA" id="ARBA00022801"/>
    </source>
</evidence>
<dbReference type="GO" id="GO:0005980">
    <property type="term" value="P:glycogen catabolic process"/>
    <property type="evidence" value="ECO:0007669"/>
    <property type="project" value="InterPro"/>
</dbReference>
<dbReference type="STRING" id="133383.A0A1R0GMJ3"/>
<dbReference type="GO" id="GO:0005737">
    <property type="term" value="C:cytoplasm"/>
    <property type="evidence" value="ECO:0007669"/>
    <property type="project" value="UniProtKB-SubCell"/>
</dbReference>
<evidence type="ECO:0000256" key="7">
    <source>
        <dbReference type="ARBA" id="ARBA00020723"/>
    </source>
</evidence>
<sequence>MFGTNKNLLVPQDPISNGAITPVPQDSNPLIVWNLHFNSDGTISGDKDFVNLRLKSDQPIAIRFKISLGSQVSIDPVLFTNYPLDQQDYDRNTFHQKPFVRLSSSDLICEFSIVRPGPYQYYLQYKRYKSNLNFDLTHSEPIPPNDGNSDKGSTTSLKPSKSYPDLIVESFEMETFKSLTYYFLVNPELSINSCPLSIDGVVLKTMNPKLMGPLGCWETHLKNTSTLGYNMIHFIPLQQRGSSNSPYSIFDQLEISDSLFTDLPSLPISNEKREDLLKATLVEMEIKHKIIGLTDIVWNHTANNSVWLHSHPNSGYNLINSPHLRAAYEIDHGLVTLSKNIQNYGFPDRMIHSKEDVDKLIQVIRKEVIDKTKFWEFYVIDVEKLVKDSESFFDSNLDVSSKFPEINAHIELFNFVVSDDIKTGEFCSEYLLESTSKTVDVNNVYHRFSRQPESQAFFALLKKVLGGNVSKDKFLDMAKKIADLVNLKYYREYDDDVSSIITNIRNTVNFERFSKENWKYQKPIDHLYTICDPYFTVLPKNEETSKFSDDELILANNGWIWGGDPLNNFANSTCKSYVRREVIVWGDCVKLNYGNSPSDNPWLWGYMKEYTTRMARLFQGFRIDNCHSTPLELAEYLLDQARIVRPNLYVLAELFTGSEKTDILFVSRLGINSLVRESINAWDIQELSRQVYRVGGIPIGSIDVDCLEIEDVFTDENHNLVNVPCVVAPIRKTLPHAMFFDNTHDNETPAQVRTAEDALSNAAAVAISVCATGSSQGYDELYPELINLVHESRKYSLLETPLDIGIGLAKQKLNSLHSKISNYQEIFVNVQGDCISVHRLDPISREGIFAVIRPAFKGVSGEACFEPVKMYSTQVDPLFAYSLKITGPAPEKDDGFIHGFSSTLVDLGPPTVKLSQDEKGLFSEISLPKNFYPGSIMFVKTKLSNFRPDLEWKIKSNAALPMECLGLDALNVVLYRCDAEEYATIGESTYDVPGIGKLPYCGYAGWISYLNKIIYDNDLGHPLLENIRKGHWAMDYIVNRLQKYSVLFPKLSHLISWLTERIALIKNAPINLAPKYFSLLIYYSWREASKQALKLMNPNFSMSTGFISRLALTSVQLLGKVPGATLTPFEDPDSVSMSAGLPHFSVNFMRCWGRDIFIALDGLLLVTHRFDEARQHIIAFGSVCWNGLIPNLLDSGRNPRYNARDATWFWLQAVQDYCNFSPEGLDFLKQKVSRRFPESGEYTNWDDTQSYCRTSTISEIIFEILQRHALGINFREHNAGYRLDEHMSDEGFNISIFVDWNNGFVFGGNNSNCGTWMDKMGSSTKAGNKGIPTTPRDGADIEIIGLLKSTLRWVSSVIRTLPSAFPLEGVIVGQGLTFESLAHLDLNNEELYSFISFEMWDSLLESSFEKHFWVPEDLSHDHLYDIDPNMVNVRGIYKDTYKSTKVWTDYQLRPNISIAMVVAPELFNTDNARTCLRKMRVDLQGPLGMRTLDPSDMQYRPYYDNSNDSNDSTVANGANYHQGPEWVWCTGYFLRALLQFFSESTDMTISVYHEVLSTINNMKKHITNDLYQGLPELTNMDGEPCRDSCNTQAWSSAQLLSLIRDVDTFLVDKKVKFYY</sequence>
<feature type="domain" description="Glycogen debranching enzyme central" evidence="21">
    <location>
        <begin position="805"/>
        <end position="1041"/>
    </location>
</feature>
<comment type="subcellular location">
    <subcellularLocation>
        <location evidence="4">Cytoplasm</location>
    </subcellularLocation>
</comment>
<evidence type="ECO:0000256" key="5">
    <source>
        <dbReference type="ARBA" id="ARBA00012560"/>
    </source>
</evidence>
<dbReference type="GO" id="GO:0005978">
    <property type="term" value="P:glycogen biosynthetic process"/>
    <property type="evidence" value="ECO:0007669"/>
    <property type="project" value="UniProtKB-KW"/>
</dbReference>
<keyword evidence="11" id="KW-0378">Hydrolase</keyword>
<comment type="catalytic activity">
    <reaction evidence="2">
        <text>Hydrolysis of (1-&gt;6)-alpha-D-glucosidic branch linkages in glycogen phosphorylase limit dextrin.</text>
        <dbReference type="EC" id="3.2.1.33"/>
    </reaction>
</comment>
<feature type="domain" description="Glycogen debranching enzyme C-terminal" evidence="18">
    <location>
        <begin position="1131"/>
        <end position="1600"/>
    </location>
</feature>
<keyword evidence="10" id="KW-0808">Transferase</keyword>
<evidence type="ECO:0000256" key="12">
    <source>
        <dbReference type="ARBA" id="ARBA00023056"/>
    </source>
</evidence>
<dbReference type="InterPro" id="IPR029436">
    <property type="entry name" value="AGL_euk_N"/>
</dbReference>
<dbReference type="InterPro" id="IPR032792">
    <property type="entry name" value="AGL_glucanoTrfase"/>
</dbReference>
<dbReference type="EC" id="2.4.1.25" evidence="5"/>
<feature type="region of interest" description="Disordered" evidence="17">
    <location>
        <begin position="139"/>
        <end position="159"/>
    </location>
</feature>
<comment type="catalytic activity">
    <reaction evidence="1">
        <text>Transfers a segment of a (1-&gt;4)-alpha-D-glucan to a new position in an acceptor, which may be glucose or a (1-&gt;4)-alpha-D-glucan.</text>
        <dbReference type="EC" id="2.4.1.25"/>
    </reaction>
</comment>